<dbReference type="SUPFAM" id="SSF102114">
    <property type="entry name" value="Radical SAM enzymes"/>
    <property type="match status" value="1"/>
</dbReference>
<keyword evidence="5" id="KW-0411">Iron-sulfur</keyword>
<proteinExistence type="predicted"/>
<dbReference type="PANTHER" id="PTHR11228">
    <property type="entry name" value="RADICAL SAM DOMAIN PROTEIN"/>
    <property type="match status" value="1"/>
</dbReference>
<keyword evidence="2" id="KW-0949">S-adenosyl-L-methionine</keyword>
<dbReference type="Proteomes" id="UP001205603">
    <property type="component" value="Unassembled WGS sequence"/>
</dbReference>
<accession>A0ABT1MGF9</accession>
<dbReference type="InterPro" id="IPR013785">
    <property type="entry name" value="Aldolase_TIM"/>
</dbReference>
<evidence type="ECO:0000256" key="2">
    <source>
        <dbReference type="ARBA" id="ARBA00022691"/>
    </source>
</evidence>
<feature type="domain" description="Radical SAM core" evidence="6">
    <location>
        <begin position="29"/>
        <end position="261"/>
    </location>
</feature>
<gene>
    <name evidence="7" type="ORF">NMU02_03330</name>
</gene>
<comment type="cofactor">
    <cofactor evidence="1">
        <name>[4Fe-4S] cluster</name>
        <dbReference type="ChEBI" id="CHEBI:49883"/>
    </cofactor>
</comment>
<keyword evidence="4" id="KW-0408">Iron</keyword>
<evidence type="ECO:0000259" key="6">
    <source>
        <dbReference type="PROSITE" id="PS51918"/>
    </source>
</evidence>
<evidence type="ECO:0000256" key="1">
    <source>
        <dbReference type="ARBA" id="ARBA00001966"/>
    </source>
</evidence>
<organism evidence="7 8">
    <name type="scientific">Coprobacter tertius</name>
    <dbReference type="NCBI Taxonomy" id="2944915"/>
    <lineage>
        <taxon>Bacteria</taxon>
        <taxon>Pseudomonadati</taxon>
        <taxon>Bacteroidota</taxon>
        <taxon>Bacteroidia</taxon>
        <taxon>Bacteroidales</taxon>
        <taxon>Barnesiellaceae</taxon>
        <taxon>Coprobacter</taxon>
    </lineage>
</organism>
<dbReference type="InterPro" id="IPR007197">
    <property type="entry name" value="rSAM"/>
</dbReference>
<evidence type="ECO:0000256" key="5">
    <source>
        <dbReference type="ARBA" id="ARBA00023014"/>
    </source>
</evidence>
<evidence type="ECO:0000256" key="4">
    <source>
        <dbReference type="ARBA" id="ARBA00023004"/>
    </source>
</evidence>
<sequence>MGNIYSLFKVASCIKSQRLKLAGIAALHFMGKRYIGVFLDPVLACNFRCRMCYFSDEKKRREMHGIMLHEDIEAVARSLFHRALKLQIGCGAEPTLFKDLPFIVSLGKKYRIPYISLTTNGNLLNRDSLMALASAGLDEITLSVHGVKRETYEYLMVNGDYDKFVSVLDNVKDVKVLYPRFKLRINYTMNDDNIKELPLLFETFPNLPVDILQLRPIQKIGETDYDNFSLNKIVDNYDGIITPLLRECRQRNIVCLAPSPRNLLILEDNNTGEMISEATYCYVSPHICWHSDYDYRNMTFENYSRKAHIGKSLLKKVFLPRRKKKVQVTRKINYIIK</sequence>
<keyword evidence="8" id="KW-1185">Reference proteome</keyword>
<dbReference type="Gene3D" id="3.20.20.70">
    <property type="entry name" value="Aldolase class I"/>
    <property type="match status" value="1"/>
</dbReference>
<dbReference type="RefSeq" id="WP_255025783.1">
    <property type="nucleotide sequence ID" value="NZ_JANDHW010000002.1"/>
</dbReference>
<dbReference type="PANTHER" id="PTHR11228:SF7">
    <property type="entry name" value="PQQA PEPTIDE CYCLASE"/>
    <property type="match status" value="1"/>
</dbReference>
<dbReference type="InterPro" id="IPR050377">
    <property type="entry name" value="Radical_SAM_PqqE_MftC-like"/>
</dbReference>
<dbReference type="Pfam" id="PF04055">
    <property type="entry name" value="Radical_SAM"/>
    <property type="match status" value="1"/>
</dbReference>
<dbReference type="SFLD" id="SFLDS00029">
    <property type="entry name" value="Radical_SAM"/>
    <property type="match status" value="1"/>
</dbReference>
<dbReference type="InterPro" id="IPR058240">
    <property type="entry name" value="rSAM_sf"/>
</dbReference>
<comment type="caution">
    <text evidence="7">The sequence shown here is derived from an EMBL/GenBank/DDBJ whole genome shotgun (WGS) entry which is preliminary data.</text>
</comment>
<dbReference type="EMBL" id="JANDHW010000002">
    <property type="protein sequence ID" value="MCP9611124.1"/>
    <property type="molecule type" value="Genomic_DNA"/>
</dbReference>
<evidence type="ECO:0000313" key="8">
    <source>
        <dbReference type="Proteomes" id="UP001205603"/>
    </source>
</evidence>
<reference evidence="7 8" key="1">
    <citation type="submission" date="2022-07" db="EMBL/GenBank/DDBJ databases">
        <title>Fecal culturing of patients with breast cancer.</title>
        <authorList>
            <person name="Teng N.M.Y."/>
            <person name="Kiu R."/>
            <person name="Evans R."/>
            <person name="Baker D.J."/>
            <person name="Zenner C."/>
            <person name="Robinson S.D."/>
            <person name="Hall L.J."/>
        </authorList>
    </citation>
    <scope>NUCLEOTIDE SEQUENCE [LARGE SCALE GENOMIC DNA]</scope>
    <source>
        <strain evidence="7 8">LH1063</strain>
    </source>
</reference>
<dbReference type="CDD" id="cd01335">
    <property type="entry name" value="Radical_SAM"/>
    <property type="match status" value="1"/>
</dbReference>
<dbReference type="SFLD" id="SFLDG01067">
    <property type="entry name" value="SPASM/twitch_domain_containing"/>
    <property type="match status" value="1"/>
</dbReference>
<dbReference type="PROSITE" id="PS51918">
    <property type="entry name" value="RADICAL_SAM"/>
    <property type="match status" value="1"/>
</dbReference>
<protein>
    <submittedName>
        <fullName evidence="7">Radical SAM protein</fullName>
    </submittedName>
</protein>
<name>A0ABT1MGF9_9BACT</name>
<evidence type="ECO:0000313" key="7">
    <source>
        <dbReference type="EMBL" id="MCP9611124.1"/>
    </source>
</evidence>
<keyword evidence="3" id="KW-0479">Metal-binding</keyword>
<evidence type="ECO:0000256" key="3">
    <source>
        <dbReference type="ARBA" id="ARBA00022723"/>
    </source>
</evidence>